<dbReference type="EMBL" id="PDUD01000031">
    <property type="protein sequence ID" value="PHN03533.1"/>
    <property type="molecule type" value="Genomic_DNA"/>
</dbReference>
<accession>A0A2D0N6Y2</accession>
<sequence>MKQIGWWFLQLGAAFFVILLFCGNAAQPGVWNAGGGGFNLLFPEDSSAYRKIQMQREAITIQLYPGFAVVRGTYQMYNTTADSISIRVGYPVEGIYDSDQGMERNEITFDGLYRLKVLQDGRPRPVIAEPVRSPQPQAQTFDNDNWYIWESVFPPRAVTEISVYFMVNTNDAKITAGYASDAHNAFIYILESGRIWQQPIEKADFKIQLMDGLELEDIYGISRSIDFAAVPADALLFGSKKNFSPLPSDNLLINYGERVGSFDFAALVAESETYFAAVDELSSRRIAEQQLIPYEEADPYRVRQISIVQWFWMGLLIGLPALVVVLIILGRYFRRRSRR</sequence>
<dbReference type="RefSeq" id="WP_099153115.1">
    <property type="nucleotide sequence ID" value="NZ_PDUD01000031.1"/>
</dbReference>
<dbReference type="Proteomes" id="UP000223913">
    <property type="component" value="Unassembled WGS sequence"/>
</dbReference>
<keyword evidence="1" id="KW-0812">Transmembrane</keyword>
<comment type="caution">
    <text evidence="2">The sequence shown here is derived from an EMBL/GenBank/DDBJ whole genome shotgun (WGS) entry which is preliminary data.</text>
</comment>
<keyword evidence="1" id="KW-1133">Transmembrane helix</keyword>
<dbReference type="OrthoDB" id="788906at2"/>
<name>A0A2D0N6Y2_FLAN2</name>
<protein>
    <submittedName>
        <fullName evidence="2">Uncharacterized protein</fullName>
    </submittedName>
</protein>
<evidence type="ECO:0000313" key="2">
    <source>
        <dbReference type="EMBL" id="PHN03533.1"/>
    </source>
</evidence>
<feature type="transmembrane region" description="Helical" evidence="1">
    <location>
        <begin position="310"/>
        <end position="333"/>
    </location>
</feature>
<keyword evidence="3" id="KW-1185">Reference proteome</keyword>
<organism evidence="2 3">
    <name type="scientific">Flavilitoribacter nigricans (strain ATCC 23147 / DSM 23189 / NBRC 102662 / NCIMB 1420 / SS-2)</name>
    <name type="common">Lewinella nigricans</name>
    <dbReference type="NCBI Taxonomy" id="1122177"/>
    <lineage>
        <taxon>Bacteria</taxon>
        <taxon>Pseudomonadati</taxon>
        <taxon>Bacteroidota</taxon>
        <taxon>Saprospiria</taxon>
        <taxon>Saprospirales</taxon>
        <taxon>Lewinellaceae</taxon>
        <taxon>Flavilitoribacter</taxon>
    </lineage>
</organism>
<dbReference type="Gene3D" id="2.60.40.3680">
    <property type="match status" value="1"/>
</dbReference>
<dbReference type="AlphaFoldDB" id="A0A2D0N6Y2"/>
<evidence type="ECO:0000256" key="1">
    <source>
        <dbReference type="SAM" id="Phobius"/>
    </source>
</evidence>
<evidence type="ECO:0000313" key="3">
    <source>
        <dbReference type="Proteomes" id="UP000223913"/>
    </source>
</evidence>
<keyword evidence="1" id="KW-0472">Membrane</keyword>
<proteinExistence type="predicted"/>
<reference evidence="2 3" key="1">
    <citation type="submission" date="2017-10" db="EMBL/GenBank/DDBJ databases">
        <title>The draft genome sequence of Lewinella nigricans NBRC 102662.</title>
        <authorList>
            <person name="Wang K."/>
        </authorList>
    </citation>
    <scope>NUCLEOTIDE SEQUENCE [LARGE SCALE GENOMIC DNA]</scope>
    <source>
        <strain evidence="2 3">NBRC 102662</strain>
    </source>
</reference>
<gene>
    <name evidence="2" type="ORF">CRP01_26405</name>
</gene>